<dbReference type="InterPro" id="IPR013766">
    <property type="entry name" value="Thioredoxin_domain"/>
</dbReference>
<dbReference type="Gene3D" id="3.40.30.10">
    <property type="entry name" value="Glutaredoxin"/>
    <property type="match status" value="1"/>
</dbReference>
<evidence type="ECO:0000313" key="13">
    <source>
        <dbReference type="Proteomes" id="UP000738359"/>
    </source>
</evidence>
<comment type="caution">
    <text evidence="12">The sequence shown here is derived from an EMBL/GenBank/DDBJ whole genome shotgun (WGS) entry which is preliminary data.</text>
</comment>
<keyword evidence="5" id="KW-0249">Electron transport</keyword>
<evidence type="ECO:0000256" key="9">
    <source>
        <dbReference type="SAM" id="MobiDB-lite"/>
    </source>
</evidence>
<evidence type="ECO:0000256" key="3">
    <source>
        <dbReference type="ARBA" id="ARBA00022729"/>
    </source>
</evidence>
<organism evidence="12 13">
    <name type="scientific">Mortierella alpina</name>
    <name type="common">Oleaginous fungus</name>
    <name type="synonym">Mortierella renispora</name>
    <dbReference type="NCBI Taxonomy" id="64518"/>
    <lineage>
        <taxon>Eukaryota</taxon>
        <taxon>Fungi</taxon>
        <taxon>Fungi incertae sedis</taxon>
        <taxon>Mucoromycota</taxon>
        <taxon>Mortierellomycotina</taxon>
        <taxon>Mortierellomycetes</taxon>
        <taxon>Mortierellales</taxon>
        <taxon>Mortierellaceae</taxon>
        <taxon>Mortierella</taxon>
    </lineage>
</organism>
<dbReference type="InterPro" id="IPR036249">
    <property type="entry name" value="Thioredoxin-like_sf"/>
</dbReference>
<dbReference type="AlphaFoldDB" id="A0A9P6M2M5"/>
<feature type="region of interest" description="Disordered" evidence="9">
    <location>
        <begin position="255"/>
        <end position="292"/>
    </location>
</feature>
<evidence type="ECO:0000256" key="4">
    <source>
        <dbReference type="ARBA" id="ARBA00022824"/>
    </source>
</evidence>
<sequence>MKFTKTSIAVIGALALLASPATAQYGRDDPKPVVEESRGFAGYIELIKNLVTGGGGPAPVFGEDTEGAITNITDANYKETIFDDEWIITFCSTTSAPCADYFPTYLDVATTMKNETQTKFAAVWVEDNARLAARFFIPARLPYVVYAKDGVFRQIPYERNNTQFLIDFIEEEKYQYYPIMDGLMGPYSTLAGYFEMYADGMEWVGQYTSWMPRWMIYIIAGSMSGAVFSLFSGGSNYSSDPATYPHLNADGTLKKTATSTTESTTGSANSTATKSKSSSSSSSKKRSTKKAQ</sequence>
<evidence type="ECO:0000313" key="12">
    <source>
        <dbReference type="EMBL" id="KAF9963083.1"/>
    </source>
</evidence>
<evidence type="ECO:0000256" key="8">
    <source>
        <dbReference type="ARBA" id="ARBA00023284"/>
    </source>
</evidence>
<evidence type="ECO:0000256" key="5">
    <source>
        <dbReference type="ARBA" id="ARBA00022982"/>
    </source>
</evidence>
<gene>
    <name evidence="12" type="ORF">BGZ70_007646</name>
</gene>
<keyword evidence="2" id="KW-0813">Transport</keyword>
<feature type="chain" id="PRO_5040141661" description="Thioredoxin domain-containing protein" evidence="10">
    <location>
        <begin position="24"/>
        <end position="292"/>
    </location>
</feature>
<evidence type="ECO:0000256" key="10">
    <source>
        <dbReference type="SAM" id="SignalP"/>
    </source>
</evidence>
<evidence type="ECO:0000256" key="6">
    <source>
        <dbReference type="ARBA" id="ARBA00022989"/>
    </source>
</evidence>
<keyword evidence="4" id="KW-0256">Endoplasmic reticulum</keyword>
<keyword evidence="6" id="KW-0472">Membrane</keyword>
<dbReference type="PANTHER" id="PTHR46107">
    <property type="entry name" value="DUMPY: SHORTER THAN WILD-TYPE"/>
    <property type="match status" value="1"/>
</dbReference>
<accession>A0A9P6M2M5</accession>
<dbReference type="Pfam" id="PF00085">
    <property type="entry name" value="Thioredoxin"/>
    <property type="match status" value="1"/>
</dbReference>
<dbReference type="OrthoDB" id="2502001at2759"/>
<reference evidence="12" key="1">
    <citation type="journal article" date="2020" name="Fungal Divers.">
        <title>Resolving the Mortierellaceae phylogeny through synthesis of multi-gene phylogenetics and phylogenomics.</title>
        <authorList>
            <person name="Vandepol N."/>
            <person name="Liber J."/>
            <person name="Desiro A."/>
            <person name="Na H."/>
            <person name="Kennedy M."/>
            <person name="Barry K."/>
            <person name="Grigoriev I.V."/>
            <person name="Miller A.N."/>
            <person name="O'Donnell K."/>
            <person name="Stajich J.E."/>
            <person name="Bonito G."/>
        </authorList>
    </citation>
    <scope>NUCLEOTIDE SEQUENCE</scope>
    <source>
        <strain evidence="12">CK1249</strain>
    </source>
</reference>
<evidence type="ECO:0000256" key="1">
    <source>
        <dbReference type="ARBA" id="ARBA00004389"/>
    </source>
</evidence>
<feature type="compositionally biased region" description="Low complexity" evidence="9">
    <location>
        <begin position="255"/>
        <end position="282"/>
    </location>
</feature>
<keyword evidence="7" id="KW-1015">Disulfide bond</keyword>
<evidence type="ECO:0000259" key="11">
    <source>
        <dbReference type="Pfam" id="PF00085"/>
    </source>
</evidence>
<comment type="subcellular location">
    <subcellularLocation>
        <location evidence="1">Endoplasmic reticulum membrane</location>
        <topology evidence="1">Single-pass membrane protein</topology>
    </subcellularLocation>
</comment>
<proteinExistence type="predicted"/>
<keyword evidence="8" id="KW-0676">Redox-active center</keyword>
<dbReference type="SUPFAM" id="SSF52833">
    <property type="entry name" value="Thioredoxin-like"/>
    <property type="match status" value="1"/>
</dbReference>
<keyword evidence="6" id="KW-0812">Transmembrane</keyword>
<name>A0A9P6M2M5_MORAP</name>
<dbReference type="PANTHER" id="PTHR46107:SF3">
    <property type="entry name" value="THIOREDOXIN DOMAIN-CONTAINING PROTEIN"/>
    <property type="match status" value="1"/>
</dbReference>
<dbReference type="GO" id="GO:0005789">
    <property type="term" value="C:endoplasmic reticulum membrane"/>
    <property type="evidence" value="ECO:0007669"/>
    <property type="project" value="UniProtKB-SubCell"/>
</dbReference>
<evidence type="ECO:0000256" key="7">
    <source>
        <dbReference type="ARBA" id="ARBA00023157"/>
    </source>
</evidence>
<feature type="signal peptide" evidence="10">
    <location>
        <begin position="1"/>
        <end position="23"/>
    </location>
</feature>
<keyword evidence="3 10" id="KW-0732">Signal</keyword>
<dbReference type="EMBL" id="JAAAHY010000498">
    <property type="protein sequence ID" value="KAF9963083.1"/>
    <property type="molecule type" value="Genomic_DNA"/>
</dbReference>
<protein>
    <recommendedName>
        <fullName evidence="11">Thioredoxin domain-containing protein</fullName>
    </recommendedName>
</protein>
<evidence type="ECO:0000256" key="2">
    <source>
        <dbReference type="ARBA" id="ARBA00022448"/>
    </source>
</evidence>
<dbReference type="Proteomes" id="UP000738359">
    <property type="component" value="Unassembled WGS sequence"/>
</dbReference>
<keyword evidence="13" id="KW-1185">Reference proteome</keyword>
<feature type="compositionally biased region" description="Basic residues" evidence="9">
    <location>
        <begin position="283"/>
        <end position="292"/>
    </location>
</feature>
<keyword evidence="6" id="KW-1133">Transmembrane helix</keyword>
<feature type="domain" description="Thioredoxin" evidence="11">
    <location>
        <begin position="70"/>
        <end position="170"/>
    </location>
</feature>
<dbReference type="InterPro" id="IPR052454">
    <property type="entry name" value="TMX_domain-containing"/>
</dbReference>